<organism evidence="2 3">
    <name type="scientific">Lysinibacillus irui</name>
    <dbReference type="NCBI Taxonomy" id="2998077"/>
    <lineage>
        <taxon>Bacteria</taxon>
        <taxon>Bacillati</taxon>
        <taxon>Bacillota</taxon>
        <taxon>Bacilli</taxon>
        <taxon>Bacillales</taxon>
        <taxon>Bacillaceae</taxon>
        <taxon>Lysinibacillus</taxon>
    </lineage>
</organism>
<name>A0AAJ5RNR0_9BACI</name>
<keyword evidence="1" id="KW-0472">Membrane</keyword>
<evidence type="ECO:0000313" key="3">
    <source>
        <dbReference type="Proteomes" id="UP001219585"/>
    </source>
</evidence>
<evidence type="ECO:0000256" key="1">
    <source>
        <dbReference type="SAM" id="Phobius"/>
    </source>
</evidence>
<feature type="transmembrane region" description="Helical" evidence="1">
    <location>
        <begin position="12"/>
        <end position="41"/>
    </location>
</feature>
<keyword evidence="1" id="KW-1133">Transmembrane helix</keyword>
<dbReference type="Proteomes" id="UP001219585">
    <property type="component" value="Chromosome"/>
</dbReference>
<protein>
    <submittedName>
        <fullName evidence="2">Uncharacterized protein</fullName>
    </submittedName>
</protein>
<accession>A0AAJ5RNR0</accession>
<dbReference type="PROSITE" id="PS51257">
    <property type="entry name" value="PROKAR_LIPOPROTEIN"/>
    <property type="match status" value="1"/>
</dbReference>
<dbReference type="KEGG" id="liu:OU989_09450"/>
<keyword evidence="1" id="KW-0812">Transmembrane</keyword>
<sequence length="76" mass="8377">MNNDKNGKKILITIGWLSAVLALGFFPLFLGIVACCMGVVLKRDYEATTHGRVLMFAGVIGFIGGWIINYILLQLF</sequence>
<proteinExistence type="predicted"/>
<feature type="transmembrane region" description="Helical" evidence="1">
    <location>
        <begin position="53"/>
        <end position="73"/>
    </location>
</feature>
<gene>
    <name evidence="2" type="ORF">OU989_09450</name>
</gene>
<dbReference type="AlphaFoldDB" id="A0AAJ5RNR0"/>
<dbReference type="EMBL" id="CP113527">
    <property type="protein sequence ID" value="WDV08678.1"/>
    <property type="molecule type" value="Genomic_DNA"/>
</dbReference>
<dbReference type="RefSeq" id="WP_274796886.1">
    <property type="nucleotide sequence ID" value="NZ_CP113527.1"/>
</dbReference>
<evidence type="ECO:0000313" key="2">
    <source>
        <dbReference type="EMBL" id="WDV08678.1"/>
    </source>
</evidence>
<reference evidence="2" key="1">
    <citation type="submission" date="2022-11" db="EMBL/GenBank/DDBJ databases">
        <title>Lysinibacillus irui.</title>
        <authorList>
            <person name="Akintayo S.O."/>
        </authorList>
    </citation>
    <scope>NUCLEOTIDE SEQUENCE</scope>
    <source>
        <strain evidence="2">IRB4-01</strain>
    </source>
</reference>